<accession>A0ABS5ZE34</accession>
<dbReference type="InterPro" id="IPR036514">
    <property type="entry name" value="SGNH_hydro_sf"/>
</dbReference>
<dbReference type="SUPFAM" id="SSF52266">
    <property type="entry name" value="SGNH hydrolase"/>
    <property type="match status" value="1"/>
</dbReference>
<sequence>MKHHLVTLGLAPFLLAQGLYVRRKTPRLPEPAGPRQGIQGQGPTLKLLILGDSSAAGVGASSQQQALSGQLVEILSASYTVAWTLTAKTGYTIKDLINILLTMPQMPLDIAIVVVGVNDVIKGTHQKQWEQQLDLLIQLLTEKLASPTLFFSGLPPMHLFSALPFPLKWYLGKRARYLDGTLSTHLSKYKHCQYLPMNLPFEPSYLALDGFHPSPDTYKCWAEALATEIVKKVHDV</sequence>
<evidence type="ECO:0000313" key="2">
    <source>
        <dbReference type="EMBL" id="MBU2712329.1"/>
    </source>
</evidence>
<dbReference type="InterPro" id="IPR013830">
    <property type="entry name" value="SGNH_hydro"/>
</dbReference>
<organism evidence="2 3">
    <name type="scientific">Zooshikella harenae</name>
    <dbReference type="NCBI Taxonomy" id="2827238"/>
    <lineage>
        <taxon>Bacteria</taxon>
        <taxon>Pseudomonadati</taxon>
        <taxon>Pseudomonadota</taxon>
        <taxon>Gammaproteobacteria</taxon>
        <taxon>Oceanospirillales</taxon>
        <taxon>Zooshikellaceae</taxon>
        <taxon>Zooshikella</taxon>
    </lineage>
</organism>
<dbReference type="RefSeq" id="WP_215820557.1">
    <property type="nucleotide sequence ID" value="NZ_JAGSOY010000035.1"/>
</dbReference>
<name>A0ABS5ZE34_9GAMM</name>
<dbReference type="CDD" id="cd01836">
    <property type="entry name" value="FeeA_FeeB_like"/>
    <property type="match status" value="1"/>
</dbReference>
<dbReference type="EMBL" id="JAGSOY010000035">
    <property type="protein sequence ID" value="MBU2712329.1"/>
    <property type="molecule type" value="Genomic_DNA"/>
</dbReference>
<gene>
    <name evidence="2" type="ORF">KCG35_14780</name>
</gene>
<keyword evidence="2" id="KW-0378">Hydrolase</keyword>
<comment type="caution">
    <text evidence="2">The sequence shown here is derived from an EMBL/GenBank/DDBJ whole genome shotgun (WGS) entry which is preliminary data.</text>
</comment>
<evidence type="ECO:0000313" key="3">
    <source>
        <dbReference type="Proteomes" id="UP000690515"/>
    </source>
</evidence>
<dbReference type="Pfam" id="PF13472">
    <property type="entry name" value="Lipase_GDSL_2"/>
    <property type="match status" value="1"/>
</dbReference>
<reference evidence="2 3" key="1">
    <citation type="submission" date="2021-04" db="EMBL/GenBank/DDBJ databases">
        <authorList>
            <person name="Pira H."/>
            <person name="Risdian C."/>
            <person name="Wink J."/>
        </authorList>
    </citation>
    <scope>NUCLEOTIDE SEQUENCE [LARGE SCALE GENOMIC DNA]</scope>
    <source>
        <strain evidence="2 3">WH53</strain>
    </source>
</reference>
<dbReference type="GO" id="GO:0016787">
    <property type="term" value="F:hydrolase activity"/>
    <property type="evidence" value="ECO:0007669"/>
    <property type="project" value="UniProtKB-KW"/>
</dbReference>
<dbReference type="Proteomes" id="UP000690515">
    <property type="component" value="Unassembled WGS sequence"/>
</dbReference>
<keyword evidence="3" id="KW-1185">Reference proteome</keyword>
<dbReference type="Gene3D" id="3.40.50.1110">
    <property type="entry name" value="SGNH hydrolase"/>
    <property type="match status" value="1"/>
</dbReference>
<feature type="domain" description="SGNH hydrolase-type esterase" evidence="1">
    <location>
        <begin position="49"/>
        <end position="219"/>
    </location>
</feature>
<proteinExistence type="predicted"/>
<protein>
    <submittedName>
        <fullName evidence="2">SGNH/GDSL hydrolase family protein</fullName>
    </submittedName>
</protein>
<evidence type="ECO:0000259" key="1">
    <source>
        <dbReference type="Pfam" id="PF13472"/>
    </source>
</evidence>